<evidence type="ECO:0000256" key="1">
    <source>
        <dbReference type="SAM" id="MobiDB-lite"/>
    </source>
</evidence>
<evidence type="ECO:0000313" key="3">
    <source>
        <dbReference type="Proteomes" id="UP001642484"/>
    </source>
</evidence>
<proteinExistence type="predicted"/>
<keyword evidence="3" id="KW-1185">Reference proteome</keyword>
<name>A0ABP0ILQ9_9DINO</name>
<protein>
    <submittedName>
        <fullName evidence="2">Uncharacterized protein</fullName>
    </submittedName>
</protein>
<sequence length="298" mass="30461">MAQSAPVETPSPTAPAMAPATVPAVTAVAPVPTATPTPTATPSAPPGTPAAPPGTPVAPAGSPDASQGLPTPVTSGCGDASTAQPMPAALAMAAKAVAPLEQVQRIFAERSKELNTALGEMEVKVNSLMRTPEKSPQLSWEHRCAVAVGERSGEGADSANLREHACWLWSRLGLSLMSLEDRNAMLEEENKRLEQDLELLEQQIRETKSAIKGHSSASSHTPHPRAPPPLDTDEVLSSPMEASALTTPTQSTTSPKNATAAASAHRAPAPASSANVTTPPTSVPSSISAPALGARTVS</sequence>
<feature type="compositionally biased region" description="Low complexity" evidence="1">
    <location>
        <begin position="29"/>
        <end position="42"/>
    </location>
</feature>
<organism evidence="2 3">
    <name type="scientific">Durusdinium trenchii</name>
    <dbReference type="NCBI Taxonomy" id="1381693"/>
    <lineage>
        <taxon>Eukaryota</taxon>
        <taxon>Sar</taxon>
        <taxon>Alveolata</taxon>
        <taxon>Dinophyceae</taxon>
        <taxon>Suessiales</taxon>
        <taxon>Symbiodiniaceae</taxon>
        <taxon>Durusdinium</taxon>
    </lineage>
</organism>
<feature type="compositionally biased region" description="Low complexity" evidence="1">
    <location>
        <begin position="258"/>
        <end position="291"/>
    </location>
</feature>
<comment type="caution">
    <text evidence="2">The sequence shown here is derived from an EMBL/GenBank/DDBJ whole genome shotgun (WGS) entry which is preliminary data.</text>
</comment>
<gene>
    <name evidence="2" type="ORF">CCMP2556_LOCUS7335</name>
</gene>
<feature type="compositionally biased region" description="Polar residues" evidence="1">
    <location>
        <begin position="64"/>
        <end position="74"/>
    </location>
</feature>
<evidence type="ECO:0000313" key="2">
    <source>
        <dbReference type="EMBL" id="CAK9003542.1"/>
    </source>
</evidence>
<dbReference type="EMBL" id="CAXAMN010003236">
    <property type="protein sequence ID" value="CAK9003542.1"/>
    <property type="molecule type" value="Genomic_DNA"/>
</dbReference>
<feature type="region of interest" description="Disordered" evidence="1">
    <location>
        <begin position="29"/>
        <end position="81"/>
    </location>
</feature>
<feature type="compositionally biased region" description="Pro residues" evidence="1">
    <location>
        <begin position="43"/>
        <end position="56"/>
    </location>
</feature>
<accession>A0ABP0ILQ9</accession>
<feature type="compositionally biased region" description="Polar residues" evidence="1">
    <location>
        <begin position="244"/>
        <end position="257"/>
    </location>
</feature>
<reference evidence="2 3" key="1">
    <citation type="submission" date="2024-02" db="EMBL/GenBank/DDBJ databases">
        <authorList>
            <person name="Chen Y."/>
            <person name="Shah S."/>
            <person name="Dougan E. K."/>
            <person name="Thang M."/>
            <person name="Chan C."/>
        </authorList>
    </citation>
    <scope>NUCLEOTIDE SEQUENCE [LARGE SCALE GENOMIC DNA]</scope>
</reference>
<dbReference type="Proteomes" id="UP001642484">
    <property type="component" value="Unassembled WGS sequence"/>
</dbReference>
<feature type="region of interest" description="Disordered" evidence="1">
    <location>
        <begin position="208"/>
        <end position="298"/>
    </location>
</feature>